<accession>A0A164EC33</accession>
<evidence type="ECO:0000259" key="1">
    <source>
        <dbReference type="PROSITE" id="PS00028"/>
    </source>
</evidence>
<name>A0A164EC33_9CRUS</name>
<dbReference type="AlphaFoldDB" id="A0A164EC33"/>
<dbReference type="EMBL" id="LRGB01024191">
    <property type="protein sequence ID" value="KZR96642.1"/>
    <property type="molecule type" value="Genomic_DNA"/>
</dbReference>
<proteinExistence type="predicted"/>
<sequence length="47" mass="5789">MRCDDCKRHFCHSCDKSIHFRLPFHKRIWLNTESSKVLDHTQFIKEN</sequence>
<reference evidence="2 3" key="1">
    <citation type="submission" date="2016-03" db="EMBL/GenBank/DDBJ databases">
        <title>EvidentialGene: Evidence-directed Construction of Genes on Genomes.</title>
        <authorList>
            <person name="Gilbert D.G."/>
            <person name="Choi J.-H."/>
            <person name="Mockaitis K."/>
            <person name="Colbourne J."/>
            <person name="Pfrender M."/>
        </authorList>
    </citation>
    <scope>NUCLEOTIDE SEQUENCE [LARGE SCALE GENOMIC DNA]</scope>
    <source>
        <strain evidence="2 3">Xinb3</strain>
        <tissue evidence="2">Complete organism</tissue>
    </source>
</reference>
<organism evidence="2 3">
    <name type="scientific">Daphnia magna</name>
    <dbReference type="NCBI Taxonomy" id="35525"/>
    <lineage>
        <taxon>Eukaryota</taxon>
        <taxon>Metazoa</taxon>
        <taxon>Ecdysozoa</taxon>
        <taxon>Arthropoda</taxon>
        <taxon>Crustacea</taxon>
        <taxon>Branchiopoda</taxon>
        <taxon>Diplostraca</taxon>
        <taxon>Cladocera</taxon>
        <taxon>Anomopoda</taxon>
        <taxon>Daphniidae</taxon>
        <taxon>Daphnia</taxon>
    </lineage>
</organism>
<gene>
    <name evidence="2" type="ORF">APZ42_008905</name>
</gene>
<keyword evidence="3" id="KW-1185">Reference proteome</keyword>
<feature type="domain" description="C2H2-type" evidence="1">
    <location>
        <begin position="3"/>
        <end position="25"/>
    </location>
</feature>
<dbReference type="InterPro" id="IPR013087">
    <property type="entry name" value="Znf_C2H2_type"/>
</dbReference>
<evidence type="ECO:0000313" key="2">
    <source>
        <dbReference type="EMBL" id="KZR96642.1"/>
    </source>
</evidence>
<evidence type="ECO:0000313" key="3">
    <source>
        <dbReference type="Proteomes" id="UP000076858"/>
    </source>
</evidence>
<protein>
    <recommendedName>
        <fullName evidence="1">C2H2-type domain-containing protein</fullName>
    </recommendedName>
</protein>
<dbReference type="OrthoDB" id="8872203at2759"/>
<dbReference type="PROSITE" id="PS00028">
    <property type="entry name" value="ZINC_FINGER_C2H2_1"/>
    <property type="match status" value="1"/>
</dbReference>
<comment type="caution">
    <text evidence="2">The sequence shown here is derived from an EMBL/GenBank/DDBJ whole genome shotgun (WGS) entry which is preliminary data.</text>
</comment>
<dbReference type="Proteomes" id="UP000076858">
    <property type="component" value="Unassembled WGS sequence"/>
</dbReference>